<dbReference type="AlphaFoldDB" id="X1GRK3"/>
<dbReference type="InterPro" id="IPR029046">
    <property type="entry name" value="LolA/LolB/LppX"/>
</dbReference>
<protein>
    <submittedName>
        <fullName evidence="1">Uncharacterized protein</fullName>
    </submittedName>
</protein>
<feature type="non-terminal residue" evidence="1">
    <location>
        <position position="1"/>
    </location>
</feature>
<proteinExistence type="predicted"/>
<gene>
    <name evidence="1" type="ORF">S03H2_30933</name>
</gene>
<reference evidence="1" key="1">
    <citation type="journal article" date="2014" name="Front. Microbiol.">
        <title>High frequency of phylogenetically diverse reductive dehalogenase-homologous genes in deep subseafloor sedimentary metagenomes.</title>
        <authorList>
            <person name="Kawai M."/>
            <person name="Futagami T."/>
            <person name="Toyoda A."/>
            <person name="Takaki Y."/>
            <person name="Nishi S."/>
            <person name="Hori S."/>
            <person name="Arai W."/>
            <person name="Tsubouchi T."/>
            <person name="Morono Y."/>
            <person name="Uchiyama I."/>
            <person name="Ito T."/>
            <person name="Fujiyama A."/>
            <person name="Inagaki F."/>
            <person name="Takami H."/>
        </authorList>
    </citation>
    <scope>NUCLEOTIDE SEQUENCE</scope>
    <source>
        <strain evidence="1">Expedition CK06-06</strain>
    </source>
</reference>
<accession>X1GRK3</accession>
<evidence type="ECO:0000313" key="1">
    <source>
        <dbReference type="EMBL" id="GAH59827.1"/>
    </source>
</evidence>
<dbReference type="SUPFAM" id="SSF89392">
    <property type="entry name" value="Prokaryotic lipoproteins and lipoprotein localization factors"/>
    <property type="match status" value="1"/>
</dbReference>
<sequence length="66" mass="7430">PDPPWIDIDHLEVIVLRKNSTIKQVEIHNTVGGLSRFILSGWQETAQLNNGLFSFSPPQGTKVVYK</sequence>
<comment type="caution">
    <text evidence="1">The sequence shown here is derived from an EMBL/GenBank/DDBJ whole genome shotgun (WGS) entry which is preliminary data.</text>
</comment>
<dbReference type="EMBL" id="BARU01018734">
    <property type="protein sequence ID" value="GAH59827.1"/>
    <property type="molecule type" value="Genomic_DNA"/>
</dbReference>
<name>X1GRK3_9ZZZZ</name>
<dbReference type="Gene3D" id="2.50.20.10">
    <property type="entry name" value="Lipoprotein localisation LolA/LolB/LppX"/>
    <property type="match status" value="1"/>
</dbReference>
<organism evidence="1">
    <name type="scientific">marine sediment metagenome</name>
    <dbReference type="NCBI Taxonomy" id="412755"/>
    <lineage>
        <taxon>unclassified sequences</taxon>
        <taxon>metagenomes</taxon>
        <taxon>ecological metagenomes</taxon>
    </lineage>
</organism>